<dbReference type="SUPFAM" id="SSF63380">
    <property type="entry name" value="Riboflavin synthase domain-like"/>
    <property type="match status" value="1"/>
</dbReference>
<dbReference type="InterPro" id="IPR001709">
    <property type="entry name" value="Flavoprot_Pyr_Nucl_cyt_Rdtase"/>
</dbReference>
<dbReference type="Pfam" id="PF02898">
    <property type="entry name" value="NO_synthase"/>
    <property type="match status" value="1"/>
</dbReference>
<dbReference type="InterPro" id="IPR044944">
    <property type="entry name" value="NOS_dom_3"/>
</dbReference>
<dbReference type="PRINTS" id="PR00371">
    <property type="entry name" value="FPNCR"/>
</dbReference>
<dbReference type="AlphaFoldDB" id="A0A5C3Q8G7"/>
<dbReference type="Gene3D" id="3.40.50.360">
    <property type="match status" value="1"/>
</dbReference>
<accession>A0A5C3Q8G7</accession>
<evidence type="ECO:0000256" key="5">
    <source>
        <dbReference type="ARBA" id="ARBA00022617"/>
    </source>
</evidence>
<dbReference type="Gene3D" id="2.40.30.10">
    <property type="entry name" value="Translation factors"/>
    <property type="match status" value="1"/>
</dbReference>
<evidence type="ECO:0000256" key="3">
    <source>
        <dbReference type="ARBA" id="ARBA00006267"/>
    </source>
</evidence>
<keyword evidence="16" id="KW-1185">Reference proteome</keyword>
<evidence type="ECO:0000313" key="15">
    <source>
        <dbReference type="EMBL" id="TFK98355.1"/>
    </source>
</evidence>
<evidence type="ECO:0000259" key="14">
    <source>
        <dbReference type="PROSITE" id="PS51384"/>
    </source>
</evidence>
<name>A0A5C3Q8G7_9AGAR</name>
<dbReference type="PROSITE" id="PS51384">
    <property type="entry name" value="FAD_FR"/>
    <property type="match status" value="1"/>
</dbReference>
<dbReference type="GO" id="GO:0046872">
    <property type="term" value="F:metal ion binding"/>
    <property type="evidence" value="ECO:0007669"/>
    <property type="project" value="UniProtKB-KW"/>
</dbReference>
<dbReference type="GO" id="GO:0004517">
    <property type="term" value="F:nitric-oxide synthase activity"/>
    <property type="evidence" value="ECO:0007669"/>
    <property type="project" value="UniProtKB-EC"/>
</dbReference>
<dbReference type="InterPro" id="IPR050607">
    <property type="entry name" value="NOS"/>
</dbReference>
<evidence type="ECO:0000259" key="13">
    <source>
        <dbReference type="PROSITE" id="PS50902"/>
    </source>
</evidence>
<dbReference type="EC" id="1.14.13.39" evidence="4"/>
<evidence type="ECO:0000256" key="9">
    <source>
        <dbReference type="ARBA" id="ARBA00022827"/>
    </source>
</evidence>
<keyword evidence="7" id="KW-0288">FMN</keyword>
<evidence type="ECO:0000256" key="1">
    <source>
        <dbReference type="ARBA" id="ARBA00001917"/>
    </source>
</evidence>
<dbReference type="InterPro" id="IPR029039">
    <property type="entry name" value="Flavoprotein-like_sf"/>
</dbReference>
<evidence type="ECO:0000256" key="7">
    <source>
        <dbReference type="ARBA" id="ARBA00022643"/>
    </source>
</evidence>
<evidence type="ECO:0000256" key="10">
    <source>
        <dbReference type="ARBA" id="ARBA00022860"/>
    </source>
</evidence>
<dbReference type="InterPro" id="IPR004030">
    <property type="entry name" value="NOS_N"/>
</dbReference>
<comment type="cofactor">
    <cofactor evidence="1">
        <name>FMN</name>
        <dbReference type="ChEBI" id="CHEBI:58210"/>
    </cofactor>
</comment>
<gene>
    <name evidence="15" type="ORF">BDV98DRAFT_210424</name>
</gene>
<dbReference type="InterPro" id="IPR017938">
    <property type="entry name" value="Riboflavin_synthase-like_b-brl"/>
</dbReference>
<evidence type="ECO:0000256" key="8">
    <source>
        <dbReference type="ARBA" id="ARBA00022723"/>
    </source>
</evidence>
<keyword evidence="11" id="KW-0560">Oxidoreductase</keyword>
<dbReference type="Gene3D" id="3.90.440.10">
    <property type="entry name" value="Nitric Oxide Synthase,Heme Domain,Chain A domain 2"/>
    <property type="match status" value="1"/>
</dbReference>
<feature type="domain" description="FAD-binding FR-type" evidence="14">
    <location>
        <begin position="641"/>
        <end position="817"/>
    </location>
</feature>
<dbReference type="InterPro" id="IPR001433">
    <property type="entry name" value="OxRdtase_FAD/NAD-bd"/>
</dbReference>
<keyword evidence="5" id="KW-0349">Heme</keyword>
<dbReference type="InterPro" id="IPR044940">
    <property type="entry name" value="NOS_dom_2"/>
</dbReference>
<dbReference type="PANTHER" id="PTHR43410:SF1">
    <property type="entry name" value="NITRIC OXIDE SYNTHASE"/>
    <property type="match status" value="1"/>
</dbReference>
<keyword evidence="9" id="KW-0274">FAD</keyword>
<evidence type="ECO:0000313" key="16">
    <source>
        <dbReference type="Proteomes" id="UP000305067"/>
    </source>
</evidence>
<dbReference type="InterPro" id="IPR008254">
    <property type="entry name" value="Flavodoxin/NO_synth"/>
</dbReference>
<dbReference type="GO" id="GO:0005516">
    <property type="term" value="F:calmodulin binding"/>
    <property type="evidence" value="ECO:0007669"/>
    <property type="project" value="UniProtKB-KW"/>
</dbReference>
<evidence type="ECO:0000256" key="2">
    <source>
        <dbReference type="ARBA" id="ARBA00001974"/>
    </source>
</evidence>
<evidence type="ECO:0000256" key="6">
    <source>
        <dbReference type="ARBA" id="ARBA00022630"/>
    </source>
</evidence>
<dbReference type="Gene3D" id="3.90.1230.10">
    <property type="entry name" value="Nitric Oxide Synthase, Chain A, domain 3"/>
    <property type="match status" value="1"/>
</dbReference>
<reference evidence="15 16" key="1">
    <citation type="journal article" date="2019" name="Nat. Ecol. Evol.">
        <title>Megaphylogeny resolves global patterns of mushroom evolution.</title>
        <authorList>
            <person name="Varga T."/>
            <person name="Krizsan K."/>
            <person name="Foldi C."/>
            <person name="Dima B."/>
            <person name="Sanchez-Garcia M."/>
            <person name="Sanchez-Ramirez S."/>
            <person name="Szollosi G.J."/>
            <person name="Szarkandi J.G."/>
            <person name="Papp V."/>
            <person name="Albert L."/>
            <person name="Andreopoulos W."/>
            <person name="Angelini C."/>
            <person name="Antonin V."/>
            <person name="Barry K.W."/>
            <person name="Bougher N.L."/>
            <person name="Buchanan P."/>
            <person name="Buyck B."/>
            <person name="Bense V."/>
            <person name="Catcheside P."/>
            <person name="Chovatia M."/>
            <person name="Cooper J."/>
            <person name="Damon W."/>
            <person name="Desjardin D."/>
            <person name="Finy P."/>
            <person name="Geml J."/>
            <person name="Haridas S."/>
            <person name="Hughes K."/>
            <person name="Justo A."/>
            <person name="Karasinski D."/>
            <person name="Kautmanova I."/>
            <person name="Kiss B."/>
            <person name="Kocsube S."/>
            <person name="Kotiranta H."/>
            <person name="LaButti K.M."/>
            <person name="Lechner B.E."/>
            <person name="Liimatainen K."/>
            <person name="Lipzen A."/>
            <person name="Lukacs Z."/>
            <person name="Mihaltcheva S."/>
            <person name="Morgado L.N."/>
            <person name="Niskanen T."/>
            <person name="Noordeloos M.E."/>
            <person name="Ohm R.A."/>
            <person name="Ortiz-Santana B."/>
            <person name="Ovrebo C."/>
            <person name="Racz N."/>
            <person name="Riley R."/>
            <person name="Savchenko A."/>
            <person name="Shiryaev A."/>
            <person name="Soop K."/>
            <person name="Spirin V."/>
            <person name="Szebenyi C."/>
            <person name="Tomsovsky M."/>
            <person name="Tulloss R.E."/>
            <person name="Uehling J."/>
            <person name="Grigoriev I.V."/>
            <person name="Vagvolgyi C."/>
            <person name="Papp T."/>
            <person name="Martin F.M."/>
            <person name="Miettinen O."/>
            <person name="Hibbett D.S."/>
            <person name="Nagy L.G."/>
        </authorList>
    </citation>
    <scope>NUCLEOTIDE SEQUENCE [LARGE SCALE GENOMIC DNA]</scope>
    <source>
        <strain evidence="15 16">CBS 309.79</strain>
    </source>
</reference>
<dbReference type="GO" id="GO:0006809">
    <property type="term" value="P:nitric oxide biosynthetic process"/>
    <property type="evidence" value="ECO:0007669"/>
    <property type="project" value="InterPro"/>
</dbReference>
<keyword evidence="6" id="KW-0285">Flavoprotein</keyword>
<sequence>MTPAPHAVKPDQDISQCPMASMFQSQPLPDGYQNKATELLTNGKMQQPSFLPQTFGQGCQDNVCHGSHMVKHDEALAGADLPTEQVWQEAHDFIREYYYENKLSEADCLARLEAVQKDIFSQGWYEHTLDEVSFGVKTCWRNARRCIMRSQWNTMTTIDARHVTTEEEMFDAIFHHLDATRNGGRIRPHVTIFPQRKPGQVGGRIWNEQLLRYAAYKMDDGSIIGDPVNVEITQRAIELGWTPKYGKWDTLPIILNTDGGKAVYKEIPEHLAKQIMIEHPEYEWFKDLGLRWFDHPPVSAFALSIGGIEYCCAPFSGWFMVTEIATRDLADEYRYNALPDIARGMGLQMNNRALWKDRAVTELNAATLYSWDKAKTTLVDHHSASDSFIVHYEKEIKTRGHCPADWVWIVPPAASGQTKVFHQEMYSYLIKPAVLGLNEKAWETYWRVNNMQPVPPISHHQTLTGSTSENAIIIAYGTETATAQGYAEKLRKHLMARKLEVNAELVELDNLKLEEITSTLIIVTSSFGDGEPPSNAHEFNKVLLEGTKKLNARFAVFGLGSRLYSDTYQYFPRFVDQKLAELGGRRIITVGSCDETANPEPAFESWITSLGVAIEVGSETTSSIVEIDVVAEAKETIRGFSSFQPLTVTGGRAFYDIKDPKDPRSAYNIELTSTDGQRIPYVEGDHISVLPPTKSEILESLKTFVEQWGLHDIDGTSVAHIVNEYVDWSEHVPVAENLEKLVDVTEANIEEVVLSLPLKKSRSFSIASTSLFHPSTLQIAVARVEDGQTSVPMIDSVKSRSGQVVSCAIRTSKFRLPQNVSTPIILVGTGTGVGPLRAMMHNRLNVSTKGESRGSVTAILGFREPEQYFYNDEFKDAASRGVEVWNAYSRSGRKEYVGDVIIRESNKLVHQLENGANFYVCGSTGLGKTAEGALAQALEKTLKLDTAGSKAYIAKLRKEGRLQIDTYTRVTAH</sequence>
<dbReference type="Gene3D" id="3.40.50.80">
    <property type="entry name" value="Nucleotide-binding domain of ferredoxin-NADP reductase (FNR) module"/>
    <property type="match status" value="1"/>
</dbReference>
<evidence type="ECO:0000256" key="11">
    <source>
        <dbReference type="ARBA" id="ARBA00023002"/>
    </source>
</evidence>
<feature type="domain" description="Flavodoxin-like" evidence="13">
    <location>
        <begin position="472"/>
        <end position="611"/>
    </location>
</feature>
<dbReference type="OrthoDB" id="2153534at2759"/>
<dbReference type="GO" id="GO:0010181">
    <property type="term" value="F:FMN binding"/>
    <property type="evidence" value="ECO:0007669"/>
    <property type="project" value="InterPro"/>
</dbReference>
<proteinExistence type="inferred from homology"/>
<keyword evidence="8" id="KW-0479">Metal-binding</keyword>
<dbReference type="Pfam" id="PF00258">
    <property type="entry name" value="Flavodoxin_1"/>
    <property type="match status" value="1"/>
</dbReference>
<evidence type="ECO:0000256" key="12">
    <source>
        <dbReference type="ARBA" id="ARBA00023004"/>
    </source>
</evidence>
<dbReference type="Gene3D" id="3.90.340.10">
    <property type="entry name" value="Nitric Oxide Synthase, Chain A, domain 1"/>
    <property type="match status" value="1"/>
</dbReference>
<dbReference type="PANTHER" id="PTHR43410">
    <property type="entry name" value="NITRIC OXIDE SYNTHASE OXYGENASE"/>
    <property type="match status" value="1"/>
</dbReference>
<dbReference type="InterPro" id="IPR036119">
    <property type="entry name" value="NOS_N_sf"/>
</dbReference>
<organism evidence="15 16">
    <name type="scientific">Pterulicium gracile</name>
    <dbReference type="NCBI Taxonomy" id="1884261"/>
    <lineage>
        <taxon>Eukaryota</taxon>
        <taxon>Fungi</taxon>
        <taxon>Dikarya</taxon>
        <taxon>Basidiomycota</taxon>
        <taxon>Agaricomycotina</taxon>
        <taxon>Agaricomycetes</taxon>
        <taxon>Agaricomycetidae</taxon>
        <taxon>Agaricales</taxon>
        <taxon>Pleurotineae</taxon>
        <taxon>Pterulaceae</taxon>
        <taxon>Pterulicium</taxon>
    </lineage>
</organism>
<dbReference type="InterPro" id="IPR001094">
    <property type="entry name" value="Flavdoxin-like"/>
</dbReference>
<dbReference type="SUPFAM" id="SSF56512">
    <property type="entry name" value="Nitric oxide (NO) synthase oxygenase domain"/>
    <property type="match status" value="1"/>
</dbReference>
<dbReference type="InterPro" id="IPR039261">
    <property type="entry name" value="FNR_nucleotide-bd"/>
</dbReference>
<keyword evidence="12" id="KW-0408">Iron</keyword>
<dbReference type="InterPro" id="IPR044943">
    <property type="entry name" value="NOS_dom_1"/>
</dbReference>
<comment type="similarity">
    <text evidence="3">Belongs to the NOS family.</text>
</comment>
<dbReference type="EMBL" id="ML178840">
    <property type="protein sequence ID" value="TFK98355.1"/>
    <property type="molecule type" value="Genomic_DNA"/>
</dbReference>
<dbReference type="PROSITE" id="PS50902">
    <property type="entry name" value="FLAVODOXIN_LIKE"/>
    <property type="match status" value="1"/>
</dbReference>
<dbReference type="STRING" id="1884261.A0A5C3Q8G7"/>
<dbReference type="SUPFAM" id="SSF52343">
    <property type="entry name" value="Ferredoxin reductase-like, C-terminal NADP-linked domain"/>
    <property type="match status" value="1"/>
</dbReference>
<dbReference type="InterPro" id="IPR017927">
    <property type="entry name" value="FAD-bd_FR_type"/>
</dbReference>
<dbReference type="Pfam" id="PF00175">
    <property type="entry name" value="NAD_binding_1"/>
    <property type="match status" value="1"/>
</dbReference>
<dbReference type="PRINTS" id="PR00369">
    <property type="entry name" value="FLAVODOXIN"/>
</dbReference>
<keyword evidence="10" id="KW-0112">Calmodulin-binding</keyword>
<evidence type="ECO:0000256" key="4">
    <source>
        <dbReference type="ARBA" id="ARBA00012989"/>
    </source>
</evidence>
<comment type="cofactor">
    <cofactor evidence="2">
        <name>FAD</name>
        <dbReference type="ChEBI" id="CHEBI:57692"/>
    </cofactor>
</comment>
<dbReference type="Proteomes" id="UP000305067">
    <property type="component" value="Unassembled WGS sequence"/>
</dbReference>
<protein>
    <recommendedName>
        <fullName evidence="4">nitric-oxide synthase (NADPH)</fullName>
        <ecNumber evidence="4">1.14.13.39</ecNumber>
    </recommendedName>
</protein>
<dbReference type="SUPFAM" id="SSF52218">
    <property type="entry name" value="Flavoproteins"/>
    <property type="match status" value="1"/>
</dbReference>